<dbReference type="Gene3D" id="3.30.565.10">
    <property type="entry name" value="Histidine kinase-like ATPase, C-terminal domain"/>
    <property type="match status" value="1"/>
</dbReference>
<organism evidence="15 16">
    <name type="scientific">Marinobacterium zhoushanense</name>
    <dbReference type="NCBI Taxonomy" id="1679163"/>
    <lineage>
        <taxon>Bacteria</taxon>
        <taxon>Pseudomonadati</taxon>
        <taxon>Pseudomonadota</taxon>
        <taxon>Gammaproteobacteria</taxon>
        <taxon>Oceanospirillales</taxon>
        <taxon>Oceanospirillaceae</taxon>
        <taxon>Marinobacterium</taxon>
    </lineage>
</organism>
<dbReference type="InterPro" id="IPR005467">
    <property type="entry name" value="His_kinase_dom"/>
</dbReference>
<dbReference type="InterPro" id="IPR004358">
    <property type="entry name" value="Sig_transdc_His_kin-like_C"/>
</dbReference>
<sequence length="385" mass="42751">MHNRLLWRLFAINAVIIATVILVVWLAVDYLAASYFMVLMDEYHISPDDANALFLDSIHRYLIWGSLLAFALSLLLSVLLTRRVLRPLSRMAEVTRRVAAGDYSARVGLEGDDEIARLGQAFDRMTAALARLEHQREQMVADAAHELRTPLSNVQGYLEAMRDGVIQPSEEVWSMLLGEVQRLTKLAESLLDLARADAARSDLHLQAVSLTAMVEEALELGRPMLEARGIRVECALSKEADRVYADPDKLHQVLRNLIENAGHYATEGGRLQISLSRQREFALLSLRNDGQTFTAEDAPYVFERFFRADRSRARGKGVAGVGLAIVKELVEAQGGEVGARVGDGQTELYLTLPLLPSTSTATERTSTATEREALSLIDNRTPQAR</sequence>
<evidence type="ECO:0000313" key="16">
    <source>
        <dbReference type="Proteomes" id="UP000629025"/>
    </source>
</evidence>
<evidence type="ECO:0000256" key="10">
    <source>
        <dbReference type="ARBA" id="ARBA00023136"/>
    </source>
</evidence>
<evidence type="ECO:0000256" key="2">
    <source>
        <dbReference type="ARBA" id="ARBA00004370"/>
    </source>
</evidence>
<keyword evidence="7 15" id="KW-0418">Kinase</keyword>
<keyword evidence="4" id="KW-0597">Phosphoprotein</keyword>
<dbReference type="SMART" id="SM00387">
    <property type="entry name" value="HATPase_c"/>
    <property type="match status" value="1"/>
</dbReference>
<comment type="caution">
    <text evidence="15">The sequence shown here is derived from an EMBL/GenBank/DDBJ whole genome shotgun (WGS) entry which is preliminary data.</text>
</comment>
<dbReference type="EC" id="2.7.13.3" evidence="3"/>
<dbReference type="Gene3D" id="6.10.340.10">
    <property type="match status" value="1"/>
</dbReference>
<evidence type="ECO:0000259" key="13">
    <source>
        <dbReference type="PROSITE" id="PS50109"/>
    </source>
</evidence>
<dbReference type="Gene3D" id="1.10.287.130">
    <property type="match status" value="1"/>
</dbReference>
<dbReference type="Pfam" id="PF02518">
    <property type="entry name" value="HATPase_c"/>
    <property type="match status" value="1"/>
</dbReference>
<dbReference type="SMART" id="SM00304">
    <property type="entry name" value="HAMP"/>
    <property type="match status" value="1"/>
</dbReference>
<proteinExistence type="predicted"/>
<feature type="domain" description="HAMP" evidence="14">
    <location>
        <begin position="82"/>
        <end position="134"/>
    </location>
</feature>
<accession>A0ABQ1KUM6</accession>
<dbReference type="SUPFAM" id="SSF158472">
    <property type="entry name" value="HAMP domain-like"/>
    <property type="match status" value="1"/>
</dbReference>
<keyword evidence="10 12" id="KW-0472">Membrane</keyword>
<comment type="subcellular location">
    <subcellularLocation>
        <location evidence="2">Membrane</location>
    </subcellularLocation>
</comment>
<keyword evidence="6 12" id="KW-0812">Transmembrane</keyword>
<dbReference type="PANTHER" id="PTHR45436">
    <property type="entry name" value="SENSOR HISTIDINE KINASE YKOH"/>
    <property type="match status" value="1"/>
</dbReference>
<evidence type="ECO:0000256" key="9">
    <source>
        <dbReference type="ARBA" id="ARBA00023012"/>
    </source>
</evidence>
<dbReference type="InterPro" id="IPR050428">
    <property type="entry name" value="TCS_sensor_his_kinase"/>
</dbReference>
<dbReference type="SUPFAM" id="SSF55874">
    <property type="entry name" value="ATPase domain of HSP90 chaperone/DNA topoisomerase II/histidine kinase"/>
    <property type="match status" value="1"/>
</dbReference>
<name>A0ABQ1KUM6_9GAMM</name>
<dbReference type="InterPro" id="IPR003594">
    <property type="entry name" value="HATPase_dom"/>
</dbReference>
<dbReference type="CDD" id="cd00082">
    <property type="entry name" value="HisKA"/>
    <property type="match status" value="1"/>
</dbReference>
<keyword evidence="5" id="KW-0808">Transferase</keyword>
<evidence type="ECO:0000313" key="15">
    <source>
        <dbReference type="EMBL" id="GGC06076.1"/>
    </source>
</evidence>
<dbReference type="RefSeq" id="WP_188750737.1">
    <property type="nucleotide sequence ID" value="NZ_BMIJ01000007.1"/>
</dbReference>
<dbReference type="PRINTS" id="PR00344">
    <property type="entry name" value="BCTRLSENSOR"/>
</dbReference>
<dbReference type="GO" id="GO:0016301">
    <property type="term" value="F:kinase activity"/>
    <property type="evidence" value="ECO:0007669"/>
    <property type="project" value="UniProtKB-KW"/>
</dbReference>
<dbReference type="SMART" id="SM00388">
    <property type="entry name" value="HisKA"/>
    <property type="match status" value="1"/>
</dbReference>
<gene>
    <name evidence="15" type="ORF">GCM10011352_35350</name>
</gene>
<dbReference type="PANTHER" id="PTHR45436:SF5">
    <property type="entry name" value="SENSOR HISTIDINE KINASE TRCS"/>
    <property type="match status" value="1"/>
</dbReference>
<evidence type="ECO:0000256" key="8">
    <source>
        <dbReference type="ARBA" id="ARBA00022989"/>
    </source>
</evidence>
<feature type="coiled-coil region" evidence="11">
    <location>
        <begin position="115"/>
        <end position="142"/>
    </location>
</feature>
<evidence type="ECO:0000256" key="11">
    <source>
        <dbReference type="SAM" id="Coils"/>
    </source>
</evidence>
<feature type="transmembrane region" description="Helical" evidence="12">
    <location>
        <begin position="7"/>
        <end position="28"/>
    </location>
</feature>
<evidence type="ECO:0000256" key="1">
    <source>
        <dbReference type="ARBA" id="ARBA00000085"/>
    </source>
</evidence>
<dbReference type="InterPro" id="IPR003660">
    <property type="entry name" value="HAMP_dom"/>
</dbReference>
<evidence type="ECO:0000256" key="4">
    <source>
        <dbReference type="ARBA" id="ARBA00022553"/>
    </source>
</evidence>
<dbReference type="InterPro" id="IPR036890">
    <property type="entry name" value="HATPase_C_sf"/>
</dbReference>
<evidence type="ECO:0000256" key="6">
    <source>
        <dbReference type="ARBA" id="ARBA00022692"/>
    </source>
</evidence>
<evidence type="ECO:0000256" key="5">
    <source>
        <dbReference type="ARBA" id="ARBA00022679"/>
    </source>
</evidence>
<keyword evidence="8 12" id="KW-1133">Transmembrane helix</keyword>
<dbReference type="PROSITE" id="PS50109">
    <property type="entry name" value="HIS_KIN"/>
    <property type="match status" value="1"/>
</dbReference>
<keyword evidence="11" id="KW-0175">Coiled coil</keyword>
<dbReference type="CDD" id="cd06225">
    <property type="entry name" value="HAMP"/>
    <property type="match status" value="1"/>
</dbReference>
<dbReference type="Pfam" id="PF00672">
    <property type="entry name" value="HAMP"/>
    <property type="match status" value="1"/>
</dbReference>
<evidence type="ECO:0000256" key="12">
    <source>
        <dbReference type="SAM" id="Phobius"/>
    </source>
</evidence>
<dbReference type="InterPro" id="IPR003661">
    <property type="entry name" value="HisK_dim/P_dom"/>
</dbReference>
<dbReference type="SUPFAM" id="SSF47384">
    <property type="entry name" value="Homodimeric domain of signal transducing histidine kinase"/>
    <property type="match status" value="1"/>
</dbReference>
<reference evidence="16" key="1">
    <citation type="journal article" date="2019" name="Int. J. Syst. Evol. Microbiol.">
        <title>The Global Catalogue of Microorganisms (GCM) 10K type strain sequencing project: providing services to taxonomists for standard genome sequencing and annotation.</title>
        <authorList>
            <consortium name="The Broad Institute Genomics Platform"/>
            <consortium name="The Broad Institute Genome Sequencing Center for Infectious Disease"/>
            <person name="Wu L."/>
            <person name="Ma J."/>
        </authorList>
    </citation>
    <scope>NUCLEOTIDE SEQUENCE [LARGE SCALE GENOMIC DNA]</scope>
    <source>
        <strain evidence="16">CGMCC 1.15341</strain>
    </source>
</reference>
<keyword evidence="16" id="KW-1185">Reference proteome</keyword>
<evidence type="ECO:0000259" key="14">
    <source>
        <dbReference type="PROSITE" id="PS50885"/>
    </source>
</evidence>
<dbReference type="PROSITE" id="PS50885">
    <property type="entry name" value="HAMP"/>
    <property type="match status" value="1"/>
</dbReference>
<dbReference type="Proteomes" id="UP000629025">
    <property type="component" value="Unassembled WGS sequence"/>
</dbReference>
<dbReference type="Pfam" id="PF00512">
    <property type="entry name" value="HisKA"/>
    <property type="match status" value="1"/>
</dbReference>
<evidence type="ECO:0000256" key="3">
    <source>
        <dbReference type="ARBA" id="ARBA00012438"/>
    </source>
</evidence>
<feature type="domain" description="Histidine kinase" evidence="13">
    <location>
        <begin position="142"/>
        <end position="356"/>
    </location>
</feature>
<dbReference type="InterPro" id="IPR036097">
    <property type="entry name" value="HisK_dim/P_sf"/>
</dbReference>
<dbReference type="EMBL" id="BMIJ01000007">
    <property type="protein sequence ID" value="GGC06076.1"/>
    <property type="molecule type" value="Genomic_DNA"/>
</dbReference>
<comment type="catalytic activity">
    <reaction evidence="1">
        <text>ATP + protein L-histidine = ADP + protein N-phospho-L-histidine.</text>
        <dbReference type="EC" id="2.7.13.3"/>
    </reaction>
</comment>
<evidence type="ECO:0000256" key="7">
    <source>
        <dbReference type="ARBA" id="ARBA00022777"/>
    </source>
</evidence>
<keyword evidence="9" id="KW-0902">Two-component regulatory system</keyword>
<protein>
    <recommendedName>
        <fullName evidence="3">histidine kinase</fullName>
        <ecNumber evidence="3">2.7.13.3</ecNumber>
    </recommendedName>
</protein>
<feature type="transmembrane region" description="Helical" evidence="12">
    <location>
        <begin position="61"/>
        <end position="81"/>
    </location>
</feature>